<dbReference type="InterPro" id="IPR029063">
    <property type="entry name" value="SAM-dependent_MTases_sf"/>
</dbReference>
<dbReference type="Gene3D" id="3.40.50.150">
    <property type="entry name" value="Vaccinia Virus protein VP39"/>
    <property type="match status" value="1"/>
</dbReference>
<sequence>MIKPAIKKLIRFILFPFVLFDYLKFKKFNNGRFSLKFSDFYPCIKDKTTKTNFDAHYIYHTSWAARKVKEINPSVHTDISSSLYFSGIVSAFIHIDFYDYRPADLKLSGITSKHADLTKLPFLDNSINSLSCMHTVEHIGLGRYGDHIYPDDDLAAINELIRVTATGGSLLFVVPVGKPKIEFNAHRIYSYEQVLEYFKGLTLKEFSLITGGGDFIENANPKLVNDQKYGCGCFWFIK</sequence>
<name>A0A098EEA5_9ZZZZ</name>
<dbReference type="EMBL" id="CCXY01000424">
    <property type="protein sequence ID" value="CEG13851.1"/>
    <property type="molecule type" value="Genomic_DNA"/>
</dbReference>
<evidence type="ECO:0000313" key="1">
    <source>
        <dbReference type="EMBL" id="CEG13851.1"/>
    </source>
</evidence>
<protein>
    <recommendedName>
        <fullName evidence="2">DUF268 domain-containing protein</fullName>
    </recommendedName>
</protein>
<evidence type="ECO:0008006" key="2">
    <source>
        <dbReference type="Google" id="ProtNLM"/>
    </source>
</evidence>
<organism evidence="1">
    <name type="scientific">groundwater metagenome</name>
    <dbReference type="NCBI Taxonomy" id="717931"/>
    <lineage>
        <taxon>unclassified sequences</taxon>
        <taxon>metagenomes</taxon>
        <taxon>ecological metagenomes</taxon>
    </lineage>
</organism>
<reference evidence="1" key="1">
    <citation type="submission" date="2014-09" db="EMBL/GenBank/DDBJ databases">
        <authorList>
            <person name="Probst J Alexander"/>
        </authorList>
    </citation>
    <scope>NUCLEOTIDE SEQUENCE</scope>
</reference>
<dbReference type="InterPro" id="IPR004951">
    <property type="entry name" value="DUF268_CAE_spp"/>
</dbReference>
<dbReference type="SUPFAM" id="SSF53335">
    <property type="entry name" value="S-adenosyl-L-methionine-dependent methyltransferases"/>
    <property type="match status" value="1"/>
</dbReference>
<accession>A0A098EEA5</accession>
<gene>
    <name evidence="1" type="ORF">MSIBF_A60004</name>
</gene>
<dbReference type="Pfam" id="PF03269">
    <property type="entry name" value="DUF268"/>
    <property type="match status" value="1"/>
</dbReference>
<proteinExistence type="predicted"/>
<dbReference type="AlphaFoldDB" id="A0A098EEA5"/>